<evidence type="ECO:0000313" key="2">
    <source>
        <dbReference type="EMBL" id="KAK7497081.1"/>
    </source>
</evidence>
<feature type="compositionally biased region" description="Polar residues" evidence="1">
    <location>
        <begin position="317"/>
        <end position="333"/>
    </location>
</feature>
<proteinExistence type="predicted"/>
<feature type="region of interest" description="Disordered" evidence="1">
    <location>
        <begin position="281"/>
        <end position="341"/>
    </location>
</feature>
<dbReference type="Proteomes" id="UP001519460">
    <property type="component" value="Unassembled WGS sequence"/>
</dbReference>
<evidence type="ECO:0000256" key="1">
    <source>
        <dbReference type="SAM" id="MobiDB-lite"/>
    </source>
</evidence>
<comment type="caution">
    <text evidence="2">The sequence shown here is derived from an EMBL/GenBank/DDBJ whole genome shotgun (WGS) entry which is preliminary data.</text>
</comment>
<accession>A0ABD0LC83</accession>
<protein>
    <recommendedName>
        <fullName evidence="4">Spindle pole body-associated protein cut12 domain-containing protein</fullName>
    </recommendedName>
</protein>
<feature type="compositionally biased region" description="Polar residues" evidence="1">
    <location>
        <begin position="481"/>
        <end position="491"/>
    </location>
</feature>
<gene>
    <name evidence="2" type="ORF">BaRGS_00011611</name>
</gene>
<feature type="compositionally biased region" description="Polar residues" evidence="1">
    <location>
        <begin position="451"/>
        <end position="463"/>
    </location>
</feature>
<feature type="compositionally biased region" description="Polar residues" evidence="1">
    <location>
        <begin position="417"/>
        <end position="426"/>
    </location>
</feature>
<reference evidence="2 3" key="1">
    <citation type="journal article" date="2023" name="Sci. Data">
        <title>Genome assembly of the Korean intertidal mud-creeper Batillaria attramentaria.</title>
        <authorList>
            <person name="Patra A.K."/>
            <person name="Ho P.T."/>
            <person name="Jun S."/>
            <person name="Lee S.J."/>
            <person name="Kim Y."/>
            <person name="Won Y.J."/>
        </authorList>
    </citation>
    <scope>NUCLEOTIDE SEQUENCE [LARGE SCALE GENOMIC DNA]</scope>
    <source>
        <strain evidence="2">Wonlab-2016</strain>
    </source>
</reference>
<organism evidence="2 3">
    <name type="scientific">Batillaria attramentaria</name>
    <dbReference type="NCBI Taxonomy" id="370345"/>
    <lineage>
        <taxon>Eukaryota</taxon>
        <taxon>Metazoa</taxon>
        <taxon>Spiralia</taxon>
        <taxon>Lophotrochozoa</taxon>
        <taxon>Mollusca</taxon>
        <taxon>Gastropoda</taxon>
        <taxon>Caenogastropoda</taxon>
        <taxon>Sorbeoconcha</taxon>
        <taxon>Cerithioidea</taxon>
        <taxon>Batillariidae</taxon>
        <taxon>Batillaria</taxon>
    </lineage>
</organism>
<keyword evidence="3" id="KW-1185">Reference proteome</keyword>
<feature type="compositionally biased region" description="Polar residues" evidence="1">
    <location>
        <begin position="289"/>
        <end position="298"/>
    </location>
</feature>
<sequence>MDKFKVQCPSKSEKYATVRSKAEEKKLTATKSELDKMWQTETRYLKTTRNRFVIDRRQSMGNVYNSEAEGSPQQFLRSKTNRRESDSEILDIFRKQADRRQSVKKLGTAVTADTMRRLEEKYQKALAESGYDVEDDESEAEEEVLHIPGDGQLSEMKVVKSDTFVIESESENVSGEPKPTTAGSKIELNVRGKDEGTSLPDTISHHEREDLPMNQSDVTCDAKDGESQRKALPHSVSVQHKPTRLDIIKSGADRGRSYSDGDVATSMFTIKTRLQNLGLADTESDATDNESLTASSGTHKLHLKLGADSDTDDETSRTPPHSPNDSSPVTPTFKNDVRRLKDNDVQVSPLLMRRSLADDAFGSPRLMSADDVMETPRPIYQQRDAAFGSPRLMRRTEDAPDASGSVFQYSGPGLASPNMTHRTSTPLDVGLGSPRIARRKKDTSEKPKPIYQQSSTSPFASPRTTRRKRDVIFTPVPNPQPNDAATTSPKMTQRRKPVTEAPKPIYLQNDVKIGSPPKDVIPTSDLQSDVTATPRRRHRRSRSEAIDLQTLLAHREVEFPEIGRLKRRGSDSCQDSGLSRKPPKAWGSLMYELALNDAEREEVARAKRMELVTSLRKRQLELDNDVSQRIQTFLQRYGH</sequence>
<feature type="region of interest" description="Disordered" evidence="1">
    <location>
        <begin position="63"/>
        <end position="84"/>
    </location>
</feature>
<evidence type="ECO:0008006" key="4">
    <source>
        <dbReference type="Google" id="ProtNLM"/>
    </source>
</evidence>
<evidence type="ECO:0000313" key="3">
    <source>
        <dbReference type="Proteomes" id="UP001519460"/>
    </source>
</evidence>
<dbReference type="EMBL" id="JACVVK020000061">
    <property type="protein sequence ID" value="KAK7497081.1"/>
    <property type="molecule type" value="Genomic_DNA"/>
</dbReference>
<feature type="region of interest" description="Disordered" evidence="1">
    <location>
        <begin position="414"/>
        <end position="543"/>
    </location>
</feature>
<feature type="region of interest" description="Disordered" evidence="1">
    <location>
        <begin position="215"/>
        <end position="239"/>
    </location>
</feature>
<feature type="compositionally biased region" description="Basic and acidic residues" evidence="1">
    <location>
        <begin position="220"/>
        <end position="229"/>
    </location>
</feature>
<dbReference type="AlphaFoldDB" id="A0ABD0LC83"/>
<name>A0ABD0LC83_9CAEN</name>